<dbReference type="RefSeq" id="XP_046062226.1">
    <property type="nucleotide sequence ID" value="XM_046204001.1"/>
</dbReference>
<keyword evidence="3 4" id="KW-0456">Lyase</keyword>
<dbReference type="OrthoDB" id="10249562at2759"/>
<dbReference type="Proteomes" id="UP000769157">
    <property type="component" value="Unassembled WGS sequence"/>
</dbReference>
<name>A0A9P8T6H9_9ASCO</name>
<evidence type="ECO:0000256" key="4">
    <source>
        <dbReference type="PIRNR" id="PIRNR011789"/>
    </source>
</evidence>
<dbReference type="PIRSF" id="PIRSF011789">
    <property type="entry name" value="tRNA_splic_SEN2"/>
    <property type="match status" value="1"/>
</dbReference>
<protein>
    <recommendedName>
        <fullName evidence="4">tRNA-splicing endonuclease subunit Sen2</fullName>
        <ecNumber evidence="4">4.6.1.16</ecNumber>
    </recommendedName>
</protein>
<comment type="caution">
    <text evidence="8">The sequence shown here is derived from an EMBL/GenBank/DDBJ whole genome shotgun (WGS) entry which is preliminary data.</text>
</comment>
<gene>
    <name evidence="8" type="ORF">OGAPHI_003063</name>
</gene>
<dbReference type="AlphaFoldDB" id="A0A9P8T6H9"/>
<dbReference type="SUPFAM" id="SSF53032">
    <property type="entry name" value="tRNA-intron endonuclease catalytic domain-like"/>
    <property type="match status" value="1"/>
</dbReference>
<feature type="active site" evidence="5">
    <location>
        <position position="242"/>
    </location>
</feature>
<dbReference type="Pfam" id="PF01974">
    <property type="entry name" value="tRNA_int_endo"/>
    <property type="match status" value="1"/>
</dbReference>
<proteinExistence type="inferred from homology"/>
<evidence type="ECO:0000256" key="2">
    <source>
        <dbReference type="ARBA" id="ARBA00022694"/>
    </source>
</evidence>
<dbReference type="InterPro" id="IPR011856">
    <property type="entry name" value="tRNA_endonuc-like_dom_sf"/>
</dbReference>
<dbReference type="GO" id="GO:0005737">
    <property type="term" value="C:cytoplasm"/>
    <property type="evidence" value="ECO:0007669"/>
    <property type="project" value="TreeGrafter"/>
</dbReference>
<comment type="similarity">
    <text evidence="1 4">Belongs to the tRNA-intron endonuclease family.</text>
</comment>
<dbReference type="PANTHER" id="PTHR21227:SF0">
    <property type="entry name" value="TRNA-SPLICING ENDONUCLEASE SUBUNIT SEN2"/>
    <property type="match status" value="1"/>
</dbReference>
<dbReference type="CDD" id="cd22363">
    <property type="entry name" value="tRNA-intron_lyase_C"/>
    <property type="match status" value="1"/>
</dbReference>
<evidence type="ECO:0000313" key="9">
    <source>
        <dbReference type="Proteomes" id="UP000769157"/>
    </source>
</evidence>
<keyword evidence="6" id="KW-0472">Membrane</keyword>
<feature type="active site" evidence="5">
    <location>
        <position position="270"/>
    </location>
</feature>
<keyword evidence="6" id="KW-1133">Transmembrane helix</keyword>
<evidence type="ECO:0000259" key="7">
    <source>
        <dbReference type="Pfam" id="PF01974"/>
    </source>
</evidence>
<evidence type="ECO:0000256" key="5">
    <source>
        <dbReference type="PIRSR" id="PIRSR011789-1"/>
    </source>
</evidence>
<organism evidence="8 9">
    <name type="scientific">Ogataea philodendri</name>
    <dbReference type="NCBI Taxonomy" id="1378263"/>
    <lineage>
        <taxon>Eukaryota</taxon>
        <taxon>Fungi</taxon>
        <taxon>Dikarya</taxon>
        <taxon>Ascomycota</taxon>
        <taxon>Saccharomycotina</taxon>
        <taxon>Pichiomycetes</taxon>
        <taxon>Pichiales</taxon>
        <taxon>Pichiaceae</taxon>
        <taxon>Ogataea</taxon>
    </lineage>
</organism>
<dbReference type="NCBIfam" id="TIGR00324">
    <property type="entry name" value="endA"/>
    <property type="match status" value="1"/>
</dbReference>
<evidence type="ECO:0000313" key="8">
    <source>
        <dbReference type="EMBL" id="KAH3667414.1"/>
    </source>
</evidence>
<dbReference type="InterPro" id="IPR006676">
    <property type="entry name" value="tRNA_splic"/>
</dbReference>
<dbReference type="GeneID" id="70235030"/>
<dbReference type="Gene3D" id="3.40.1350.10">
    <property type="match status" value="1"/>
</dbReference>
<reference evidence="8" key="1">
    <citation type="journal article" date="2021" name="Open Biol.">
        <title>Shared evolutionary footprints suggest mitochondrial oxidative damage underlies multiple complex I losses in fungi.</title>
        <authorList>
            <person name="Schikora-Tamarit M.A."/>
            <person name="Marcet-Houben M."/>
            <person name="Nosek J."/>
            <person name="Gabaldon T."/>
        </authorList>
    </citation>
    <scope>NUCLEOTIDE SEQUENCE</scope>
    <source>
        <strain evidence="8">CBS6075</strain>
    </source>
</reference>
<feature type="transmembrane region" description="Helical" evidence="6">
    <location>
        <begin position="12"/>
        <end position="38"/>
    </location>
</feature>
<keyword evidence="2 4" id="KW-0819">tRNA processing</keyword>
<evidence type="ECO:0000256" key="6">
    <source>
        <dbReference type="SAM" id="Phobius"/>
    </source>
</evidence>
<reference evidence="8" key="2">
    <citation type="submission" date="2021-01" db="EMBL/GenBank/DDBJ databases">
        <authorList>
            <person name="Schikora-Tamarit M.A."/>
        </authorList>
    </citation>
    <scope>NUCLEOTIDE SEQUENCE</scope>
    <source>
        <strain evidence="8">CBS6075</strain>
    </source>
</reference>
<evidence type="ECO:0000256" key="1">
    <source>
        <dbReference type="ARBA" id="ARBA00008078"/>
    </source>
</evidence>
<dbReference type="GO" id="GO:0003676">
    <property type="term" value="F:nucleic acid binding"/>
    <property type="evidence" value="ECO:0007669"/>
    <property type="project" value="InterPro"/>
</dbReference>
<dbReference type="EC" id="4.6.1.16" evidence="4"/>
<keyword evidence="6" id="KW-0812">Transmembrane</keyword>
<dbReference type="PANTHER" id="PTHR21227">
    <property type="entry name" value="TRNA-SPLICING ENDONUCLEASE SUBUNIT SEN2"/>
    <property type="match status" value="1"/>
</dbReference>
<dbReference type="GO" id="GO:0000214">
    <property type="term" value="C:tRNA-intron endonuclease complex"/>
    <property type="evidence" value="ECO:0007669"/>
    <property type="project" value="UniProtKB-UniRule"/>
</dbReference>
<sequence>MKRVKNSERYNNPLPVGFTAMSPLSWLVAAAVMTWQYWKHKPHVDAEFRVFGPDMKFLWDHGFFGKGVLSRSEPTWQDRTRRRVLGIEGPNADEEVVLQRRKARALFKQKRKQLDELENFYKRENDKKGLEEVALKKRELSVEKFQTDRLVRPEDHELVVGSDIVQLEYLQLMPEEVLFLQLLDAVTCDVDFVGLFRSLASVSFCQRFLVYYHYRTLGWVVKSGLKFSCDFILYERGPVFQHSQYAVKIAEPSSWVDVCSTSRVVGAVKKKLILVYVEPPSDFDALVGRLTSKQSIFKFLSEFSLDEVLIKRWSASRGRD</sequence>
<dbReference type="EMBL" id="JAEUBE010000183">
    <property type="protein sequence ID" value="KAH3667414.1"/>
    <property type="molecule type" value="Genomic_DNA"/>
</dbReference>
<comment type="function">
    <text evidence="4">Constitutes one of the two catalytic subunit of the tRNA-splicing endonuclease complex, a complex responsible for identification and cleavage of the splice sites in pre-tRNA. It cleaves pre-tRNA at the 5'- and 3'-splice sites to release the intron. The products are an intron and two tRNA half-molecules bearing 2',3'-cyclic phosphate and 5'-OH termini. There are no conserved sequences at the splice sites, but the intron is invariably located at the same site in the gene, placing the splice sites an invariant distance from the constant structural features of the tRNA body.</text>
</comment>
<feature type="domain" description="tRNA intron endonuclease catalytic" evidence="7">
    <location>
        <begin position="204"/>
        <end position="279"/>
    </location>
</feature>
<accession>A0A9P8T6H9</accession>
<dbReference type="GO" id="GO:0000379">
    <property type="term" value="P:tRNA-type intron splice site recognition and cleavage"/>
    <property type="evidence" value="ECO:0007669"/>
    <property type="project" value="TreeGrafter"/>
</dbReference>
<dbReference type="InterPro" id="IPR016589">
    <property type="entry name" value="tRNA_splic_SEN2"/>
</dbReference>
<evidence type="ECO:0000256" key="3">
    <source>
        <dbReference type="ARBA" id="ARBA00023239"/>
    </source>
</evidence>
<dbReference type="InterPro" id="IPR036167">
    <property type="entry name" value="tRNA_intron_Endo_cat-like_sf"/>
</dbReference>
<dbReference type="InterPro" id="IPR006677">
    <property type="entry name" value="tRNA_intron_Endonuc_cat-like"/>
</dbReference>
<dbReference type="GO" id="GO:0000213">
    <property type="term" value="F:tRNA-intron lyase activity"/>
    <property type="evidence" value="ECO:0007669"/>
    <property type="project" value="UniProtKB-UniRule"/>
</dbReference>
<feature type="active site" evidence="5">
    <location>
        <position position="234"/>
    </location>
</feature>
<keyword evidence="9" id="KW-1185">Reference proteome</keyword>